<sequence length="93" mass="9878">MEDGAGSAAMAFSEELVDVHLWSDEQGCHRHHDQPDEEHGDLDQEDTDRQRVLGFLTLRGVLRVRIAAPPAAVGACSGVLAGCSCAHAGASIR</sequence>
<proteinExistence type="predicted"/>
<reference evidence="2 3" key="1">
    <citation type="submission" date="2024-09" db="EMBL/GenBank/DDBJ databases">
        <authorList>
            <person name="Sun Q."/>
            <person name="Mori K."/>
        </authorList>
    </citation>
    <scope>NUCLEOTIDE SEQUENCE [LARGE SCALE GENOMIC DNA]</scope>
    <source>
        <strain evidence="2 3">CCM 7609</strain>
    </source>
</reference>
<dbReference type="Proteomes" id="UP001589575">
    <property type="component" value="Unassembled WGS sequence"/>
</dbReference>
<protein>
    <submittedName>
        <fullName evidence="2">Uncharacterized protein</fullName>
    </submittedName>
</protein>
<accession>A0ABV5G9M5</accession>
<feature type="region of interest" description="Disordered" evidence="1">
    <location>
        <begin position="26"/>
        <end position="46"/>
    </location>
</feature>
<dbReference type="EMBL" id="JBHMFI010000023">
    <property type="protein sequence ID" value="MFB9075576.1"/>
    <property type="molecule type" value="Genomic_DNA"/>
</dbReference>
<organism evidence="2 3">
    <name type="scientific">Citricoccus parietis</name>
    <dbReference type="NCBI Taxonomy" id="592307"/>
    <lineage>
        <taxon>Bacteria</taxon>
        <taxon>Bacillati</taxon>
        <taxon>Actinomycetota</taxon>
        <taxon>Actinomycetes</taxon>
        <taxon>Micrococcales</taxon>
        <taxon>Micrococcaceae</taxon>
        <taxon>Citricoccus</taxon>
    </lineage>
</organism>
<feature type="compositionally biased region" description="Acidic residues" evidence="1">
    <location>
        <begin position="35"/>
        <end position="46"/>
    </location>
</feature>
<name>A0ABV5G9M5_9MICC</name>
<evidence type="ECO:0000313" key="3">
    <source>
        <dbReference type="Proteomes" id="UP001589575"/>
    </source>
</evidence>
<keyword evidence="3" id="KW-1185">Reference proteome</keyword>
<gene>
    <name evidence="2" type="ORF">ACFFX0_32195</name>
</gene>
<evidence type="ECO:0000313" key="2">
    <source>
        <dbReference type="EMBL" id="MFB9075576.1"/>
    </source>
</evidence>
<evidence type="ECO:0000256" key="1">
    <source>
        <dbReference type="SAM" id="MobiDB-lite"/>
    </source>
</evidence>
<comment type="caution">
    <text evidence="2">The sequence shown here is derived from an EMBL/GenBank/DDBJ whole genome shotgun (WGS) entry which is preliminary data.</text>
</comment>